<evidence type="ECO:0000256" key="3">
    <source>
        <dbReference type="HAMAP-Rule" id="MF_01384"/>
    </source>
</evidence>
<comment type="subcellular location">
    <subcellularLocation>
        <location evidence="3">Cytoplasm</location>
    </subcellularLocation>
</comment>
<dbReference type="GO" id="GO:0016151">
    <property type="term" value="F:nickel cation binding"/>
    <property type="evidence" value="ECO:0007669"/>
    <property type="project" value="UniProtKB-UniRule"/>
</dbReference>
<dbReference type="EMBL" id="JACIDR010000003">
    <property type="protein sequence ID" value="MBB3973445.1"/>
    <property type="molecule type" value="Genomic_DNA"/>
</dbReference>
<dbReference type="Pfam" id="PF01774">
    <property type="entry name" value="UreD"/>
    <property type="match status" value="1"/>
</dbReference>
<protein>
    <recommendedName>
        <fullName evidence="3">Urease accessory protein UreD</fullName>
    </recommendedName>
</protein>
<name>A0A7W6GFM7_9HYPH</name>
<evidence type="ECO:0000313" key="5">
    <source>
        <dbReference type="Proteomes" id="UP000528964"/>
    </source>
</evidence>
<keyword evidence="3" id="KW-0963">Cytoplasm</keyword>
<sequence length="282" mass="28886">MKPALYGEYSGAAFRERRAELAFAQGGGRSALVRQVTPYPFHVTRPFALDAARPDLATLYLQSASGGIYRGDRLELDLAVRPGAAAHVTSQAATVVHHTGAQRARQITRLSVAEGAFAALTLDPLILFPGAELTVETSVHLGPGALAILAEGVAAHDFSGAGRPFGELCAETSVFGPDGELLLADRSTVPGAEFAELLGPGMAAYGSALLLGPEGRLPDPAALEAALDAVGCLAAACPAPNGAGLSVRMIAPNGGRIVTGVETVFALGAEAMLGISPARRRK</sequence>
<reference evidence="4 5" key="1">
    <citation type="submission" date="2020-08" db="EMBL/GenBank/DDBJ databases">
        <title>Genomic Encyclopedia of Type Strains, Phase IV (KMG-IV): sequencing the most valuable type-strain genomes for metagenomic binning, comparative biology and taxonomic classification.</title>
        <authorList>
            <person name="Goeker M."/>
        </authorList>
    </citation>
    <scope>NUCLEOTIDE SEQUENCE [LARGE SCALE GENOMIC DNA]</scope>
    <source>
        <strain evidence="4 5">DSM 25481</strain>
    </source>
</reference>
<dbReference type="PANTHER" id="PTHR33643">
    <property type="entry name" value="UREASE ACCESSORY PROTEIN D"/>
    <property type="match status" value="1"/>
</dbReference>
<keyword evidence="3" id="KW-0996">Nickel insertion</keyword>
<dbReference type="InterPro" id="IPR002669">
    <property type="entry name" value="UreD"/>
</dbReference>
<gene>
    <name evidence="3" type="primary">ureD</name>
    <name evidence="4" type="ORF">GGR24_002115</name>
</gene>
<accession>A0A7W6GFM7</accession>
<evidence type="ECO:0000256" key="1">
    <source>
        <dbReference type="ARBA" id="ARBA00007177"/>
    </source>
</evidence>
<evidence type="ECO:0000256" key="2">
    <source>
        <dbReference type="ARBA" id="ARBA00023186"/>
    </source>
</evidence>
<comment type="caution">
    <text evidence="4">The sequence shown here is derived from an EMBL/GenBank/DDBJ whole genome shotgun (WGS) entry which is preliminary data.</text>
</comment>
<dbReference type="Proteomes" id="UP000528964">
    <property type="component" value="Unassembled WGS sequence"/>
</dbReference>
<dbReference type="PANTHER" id="PTHR33643:SF1">
    <property type="entry name" value="UREASE ACCESSORY PROTEIN D"/>
    <property type="match status" value="1"/>
</dbReference>
<comment type="function">
    <text evidence="3">Required for maturation of urease via the functional incorporation of the urease nickel metallocenter.</text>
</comment>
<dbReference type="GO" id="GO:0005737">
    <property type="term" value="C:cytoplasm"/>
    <property type="evidence" value="ECO:0007669"/>
    <property type="project" value="UniProtKB-SubCell"/>
</dbReference>
<keyword evidence="5" id="KW-1185">Reference proteome</keyword>
<keyword evidence="2 3" id="KW-0143">Chaperone</keyword>
<dbReference type="AlphaFoldDB" id="A0A7W6GFM7"/>
<proteinExistence type="inferred from homology"/>
<dbReference type="RefSeq" id="WP_183395314.1">
    <property type="nucleotide sequence ID" value="NZ_JACIDR010000003.1"/>
</dbReference>
<evidence type="ECO:0000313" key="4">
    <source>
        <dbReference type="EMBL" id="MBB3973445.1"/>
    </source>
</evidence>
<organism evidence="4 5">
    <name type="scientific">Hansschlegelia beijingensis</name>
    <dbReference type="NCBI Taxonomy" id="1133344"/>
    <lineage>
        <taxon>Bacteria</taxon>
        <taxon>Pseudomonadati</taxon>
        <taxon>Pseudomonadota</taxon>
        <taxon>Alphaproteobacteria</taxon>
        <taxon>Hyphomicrobiales</taxon>
        <taxon>Methylopilaceae</taxon>
        <taxon>Hansschlegelia</taxon>
    </lineage>
</organism>
<comment type="similarity">
    <text evidence="1 3">Belongs to the UreD family.</text>
</comment>
<comment type="subunit">
    <text evidence="3">UreD, UreF and UreG form a complex that acts as a GTP-hydrolysis-dependent molecular chaperone, activating the urease apoprotein by helping to assemble the nickel containing metallocenter of UreC. The UreE protein probably delivers the nickel.</text>
</comment>
<dbReference type="HAMAP" id="MF_01384">
    <property type="entry name" value="UreD"/>
    <property type="match status" value="1"/>
</dbReference>